<accession>A0A0W0GIN1</accession>
<dbReference type="GO" id="GO:1990904">
    <property type="term" value="C:ribonucleoprotein complex"/>
    <property type="evidence" value="ECO:0007669"/>
    <property type="project" value="UniProtKB-KW"/>
</dbReference>
<dbReference type="InterPro" id="IPR014717">
    <property type="entry name" value="Transl_elong_EF1B/ribsomal_bS6"/>
</dbReference>
<dbReference type="PANTHER" id="PTHR21011">
    <property type="entry name" value="MITOCHONDRIAL 28S RIBOSOMAL PROTEIN S6"/>
    <property type="match status" value="1"/>
</dbReference>
<keyword evidence="4" id="KW-0687">Ribonucleoprotein</keyword>
<dbReference type="GO" id="GO:0005737">
    <property type="term" value="C:cytoplasm"/>
    <property type="evidence" value="ECO:0007669"/>
    <property type="project" value="UniProtKB-ARBA"/>
</dbReference>
<evidence type="ECO:0000256" key="4">
    <source>
        <dbReference type="HAMAP-Rule" id="MF_00360"/>
    </source>
</evidence>
<dbReference type="InterPro" id="IPR035980">
    <property type="entry name" value="Ribosomal_bS6_sf"/>
</dbReference>
<protein>
    <recommendedName>
        <fullName evidence="3 4">Small ribosomal subunit protein bS6</fullName>
    </recommendedName>
</protein>
<comment type="function">
    <text evidence="2 4">Binds together with bS18 to 16S ribosomal RNA.</text>
</comment>
<proteinExistence type="inferred from homology"/>
<gene>
    <name evidence="4" type="primary">rpsF</name>
    <name evidence="5" type="ORF">DEALK_12770</name>
</gene>
<keyword evidence="4" id="KW-0694">RNA-binding</keyword>
<dbReference type="SUPFAM" id="SSF54995">
    <property type="entry name" value="Ribosomal protein S6"/>
    <property type="match status" value="1"/>
</dbReference>
<evidence type="ECO:0000256" key="2">
    <source>
        <dbReference type="ARBA" id="ARBA00035104"/>
    </source>
</evidence>
<dbReference type="PANTHER" id="PTHR21011:SF1">
    <property type="entry name" value="SMALL RIBOSOMAL SUBUNIT PROTEIN BS6M"/>
    <property type="match status" value="1"/>
</dbReference>
<dbReference type="HAMAP" id="MF_00360">
    <property type="entry name" value="Ribosomal_bS6"/>
    <property type="match status" value="1"/>
</dbReference>
<dbReference type="Pfam" id="PF01250">
    <property type="entry name" value="Ribosomal_S6"/>
    <property type="match status" value="1"/>
</dbReference>
<dbReference type="Proteomes" id="UP000053947">
    <property type="component" value="Unassembled WGS sequence"/>
</dbReference>
<dbReference type="PATRIC" id="fig|1217799.6.peg.1322"/>
<dbReference type="CDD" id="cd00473">
    <property type="entry name" value="bS6"/>
    <property type="match status" value="1"/>
</dbReference>
<organism evidence="5 6">
    <name type="scientific">Dehalogenimonas alkenigignens</name>
    <dbReference type="NCBI Taxonomy" id="1217799"/>
    <lineage>
        <taxon>Bacteria</taxon>
        <taxon>Bacillati</taxon>
        <taxon>Chloroflexota</taxon>
        <taxon>Dehalococcoidia</taxon>
        <taxon>Dehalococcoidales</taxon>
        <taxon>Dehalococcoidaceae</taxon>
        <taxon>Dehalogenimonas</taxon>
    </lineage>
</organism>
<dbReference type="GO" id="GO:0005840">
    <property type="term" value="C:ribosome"/>
    <property type="evidence" value="ECO:0007669"/>
    <property type="project" value="UniProtKB-KW"/>
</dbReference>
<reference evidence="5 6" key="1">
    <citation type="submission" date="2015-06" db="EMBL/GenBank/DDBJ databases">
        <title>Genome sequence of the organohalide-respiring Dehalogenimonas alkenigignens type strain (IP3-3T).</title>
        <authorList>
            <person name="Key T.A."/>
            <person name="Richmond D.P."/>
            <person name="Bowman K.S."/>
            <person name="Cho Y.-J."/>
            <person name="Chun J."/>
            <person name="da Costa M.S."/>
            <person name="Rainey F.A."/>
            <person name="Moe W.M."/>
        </authorList>
    </citation>
    <scope>NUCLEOTIDE SEQUENCE [LARGE SCALE GENOMIC DNA]</scope>
    <source>
        <strain evidence="5 6">IP3-3</strain>
    </source>
</reference>
<evidence type="ECO:0000313" key="5">
    <source>
        <dbReference type="EMBL" id="KTB48431.1"/>
    </source>
</evidence>
<name>A0A0W0GIN1_9CHLR</name>
<evidence type="ECO:0000313" key="6">
    <source>
        <dbReference type="Proteomes" id="UP000053947"/>
    </source>
</evidence>
<dbReference type="NCBIfam" id="TIGR00166">
    <property type="entry name" value="S6"/>
    <property type="match status" value="1"/>
</dbReference>
<dbReference type="GO" id="GO:0006412">
    <property type="term" value="P:translation"/>
    <property type="evidence" value="ECO:0007669"/>
    <property type="project" value="UniProtKB-UniRule"/>
</dbReference>
<dbReference type="EMBL" id="LFDV01000002">
    <property type="protein sequence ID" value="KTB48431.1"/>
    <property type="molecule type" value="Genomic_DNA"/>
</dbReference>
<dbReference type="Gene3D" id="3.30.70.60">
    <property type="match status" value="1"/>
</dbReference>
<dbReference type="GO" id="GO:0070181">
    <property type="term" value="F:small ribosomal subunit rRNA binding"/>
    <property type="evidence" value="ECO:0007669"/>
    <property type="project" value="TreeGrafter"/>
</dbReference>
<dbReference type="GO" id="GO:0003735">
    <property type="term" value="F:structural constituent of ribosome"/>
    <property type="evidence" value="ECO:0007669"/>
    <property type="project" value="InterPro"/>
</dbReference>
<evidence type="ECO:0000256" key="1">
    <source>
        <dbReference type="ARBA" id="ARBA00009512"/>
    </source>
</evidence>
<sequence length="142" mass="16083">MLFAHIPCAIIPKFLRLQAKIGRNNTIAVKEKKVQPVTELLRSRTEPVRNYELVVIYRPELVKEKLDAGLDHIAKLVAEKGGSIASTEPWGKRKLAYPIKHQTEGIYFLVKFSAVSSLTKKINNDLRLSEDVLRHLIICPGK</sequence>
<dbReference type="STRING" id="1217799.DEALK_12770"/>
<keyword evidence="4 5" id="KW-0689">Ribosomal protein</keyword>
<comment type="similarity">
    <text evidence="1 4">Belongs to the bacterial ribosomal protein bS6 family.</text>
</comment>
<evidence type="ECO:0000256" key="3">
    <source>
        <dbReference type="ARBA" id="ARBA00035294"/>
    </source>
</evidence>
<keyword evidence="4" id="KW-0699">rRNA-binding</keyword>
<dbReference type="AlphaFoldDB" id="A0A0W0GIN1"/>
<dbReference type="InterPro" id="IPR000529">
    <property type="entry name" value="Ribosomal_bS6"/>
</dbReference>
<keyword evidence="6" id="KW-1185">Reference proteome</keyword>
<comment type="caution">
    <text evidence="5">The sequence shown here is derived from an EMBL/GenBank/DDBJ whole genome shotgun (WGS) entry which is preliminary data.</text>
</comment>
<dbReference type="InterPro" id="IPR020814">
    <property type="entry name" value="Ribosomal_S6_plastid/chlpt"/>
</dbReference>